<dbReference type="KEGG" id="uli:ETAA1_38740"/>
<dbReference type="Proteomes" id="UP000319576">
    <property type="component" value="Chromosome"/>
</dbReference>
<protein>
    <submittedName>
        <fullName evidence="2">HEAT repeat protein</fullName>
    </submittedName>
</protein>
<dbReference type="Pfam" id="PF13365">
    <property type="entry name" value="Trypsin_2"/>
    <property type="match status" value="1"/>
</dbReference>
<gene>
    <name evidence="2" type="ORF">ETAA1_38740</name>
</gene>
<accession>A0A517XWL2</accession>
<dbReference type="SUPFAM" id="SSF48371">
    <property type="entry name" value="ARM repeat"/>
    <property type="match status" value="1"/>
</dbReference>
<keyword evidence="3" id="KW-1185">Reference proteome</keyword>
<dbReference type="InterPro" id="IPR016024">
    <property type="entry name" value="ARM-type_fold"/>
</dbReference>
<dbReference type="AlphaFoldDB" id="A0A517XWL2"/>
<dbReference type="PANTHER" id="PTHR43019">
    <property type="entry name" value="SERINE ENDOPROTEASE DEGS"/>
    <property type="match status" value="1"/>
</dbReference>
<proteinExistence type="predicted"/>
<dbReference type="InterPro" id="IPR009003">
    <property type="entry name" value="Peptidase_S1_PA"/>
</dbReference>
<evidence type="ECO:0000256" key="1">
    <source>
        <dbReference type="SAM" id="MobiDB-lite"/>
    </source>
</evidence>
<feature type="region of interest" description="Disordered" evidence="1">
    <location>
        <begin position="277"/>
        <end position="303"/>
    </location>
</feature>
<name>A0A517XWL2_9BACT</name>
<dbReference type="SUPFAM" id="SSF50494">
    <property type="entry name" value="Trypsin-like serine proteases"/>
    <property type="match status" value="2"/>
</dbReference>
<dbReference type="InterPro" id="IPR011989">
    <property type="entry name" value="ARM-like"/>
</dbReference>
<feature type="compositionally biased region" description="Pro residues" evidence="1">
    <location>
        <begin position="293"/>
        <end position="303"/>
    </location>
</feature>
<dbReference type="EMBL" id="CP036273">
    <property type="protein sequence ID" value="QDU21901.1"/>
    <property type="molecule type" value="Genomic_DNA"/>
</dbReference>
<sequence>MLVGAIGLLVLLVGGGTATWLALRAPAAIGPDAPPTAAAPAPAPNGPKTAFTPEEVNRRLLRSAVFIVRPTTRGVNTGSGVLIHGPRKLVLTNYHVVETAGEATVFFPVNDGKGDLITDLAHYTANAAKLRVTAKVIARDAGRDLAVLELDRVPAEAFGLPLAGQPAATGAAVYSIGGSGAGAREGGALWRFSVGAVRGRSRKTFRFPDGQVIAAMILETQKPVNPGDSGGPTANDRGELVGVVSMFDRSQNLVVNDIDLTEVRAYLTKVAKDGGWAWKDSDAAPPSGLAPRPVDPASPPPPDTKAVLLADTKSSDAAKRVEAFGRLGEQKAAARWAVPLLVAGLDDVDDRARRMAAVALEQIGPPAPEDAGCLAAALAGDKRYARLHALRHFGTVEKAGRDLLSAVVAALDAPDAETREAAAQAVGFYGPDARTPALPKLFNRAADPDPAVARAVGRVLISLAPYAGADRAPLMAALNGTDPVRRYTALRLLTAGANDAESVVELVRPRLADPSAPVRELAARAAGGFGPAARAAAPELVYLVADQEGGVRAAAVWALGEMGGAPGAVAAIGRLLAADDPLVRSAAALSLVRIGVTDPADGPILRALIANDDAAIRAAALENAARVRPLAPDLITAAADVLPAADPAVRLAALRVLTAAGPEAARHSAKAFEALAAGPPPAPPAPPPPPTTGDQLVERVTRSATWVLADRYGDGVGSGSGTLIDGPNRLVLTNYHVVEGGGTFRVEFPTKNGHGVKGYWGCDAS</sequence>
<evidence type="ECO:0000313" key="2">
    <source>
        <dbReference type="EMBL" id="QDU21901.1"/>
    </source>
</evidence>
<evidence type="ECO:0000313" key="3">
    <source>
        <dbReference type="Proteomes" id="UP000319576"/>
    </source>
</evidence>
<dbReference type="SMART" id="SM00567">
    <property type="entry name" value="EZ_HEAT"/>
    <property type="match status" value="5"/>
</dbReference>
<dbReference type="Gene3D" id="2.40.10.120">
    <property type="match status" value="1"/>
</dbReference>
<dbReference type="Pfam" id="PF13646">
    <property type="entry name" value="HEAT_2"/>
    <property type="match status" value="2"/>
</dbReference>
<dbReference type="Gene3D" id="2.40.10.10">
    <property type="entry name" value="Trypsin-like serine proteases"/>
    <property type="match status" value="1"/>
</dbReference>
<dbReference type="Gene3D" id="1.25.10.10">
    <property type="entry name" value="Leucine-rich Repeat Variant"/>
    <property type="match status" value="2"/>
</dbReference>
<dbReference type="InterPro" id="IPR043504">
    <property type="entry name" value="Peptidase_S1_PA_chymotrypsin"/>
</dbReference>
<dbReference type="PANTHER" id="PTHR43019:SF62">
    <property type="entry name" value="SERINE ENDOPROTEASE DEGS"/>
    <property type="match status" value="1"/>
</dbReference>
<reference evidence="2 3" key="1">
    <citation type="submission" date="2019-02" db="EMBL/GenBank/DDBJ databases">
        <title>Deep-cultivation of Planctomycetes and their phenomic and genomic characterization uncovers novel biology.</title>
        <authorList>
            <person name="Wiegand S."/>
            <person name="Jogler M."/>
            <person name="Boedeker C."/>
            <person name="Pinto D."/>
            <person name="Vollmers J."/>
            <person name="Rivas-Marin E."/>
            <person name="Kohn T."/>
            <person name="Peeters S.H."/>
            <person name="Heuer A."/>
            <person name="Rast P."/>
            <person name="Oberbeckmann S."/>
            <person name="Bunk B."/>
            <person name="Jeske O."/>
            <person name="Meyerdierks A."/>
            <person name="Storesund J.E."/>
            <person name="Kallscheuer N."/>
            <person name="Luecker S."/>
            <person name="Lage O.M."/>
            <person name="Pohl T."/>
            <person name="Merkel B.J."/>
            <person name="Hornburger P."/>
            <person name="Mueller R.-W."/>
            <person name="Bruemmer F."/>
            <person name="Labrenz M."/>
            <person name="Spormann A.M."/>
            <person name="Op den Camp H."/>
            <person name="Overmann J."/>
            <person name="Amann R."/>
            <person name="Jetten M.S.M."/>
            <person name="Mascher T."/>
            <person name="Medema M.H."/>
            <person name="Devos D.P."/>
            <person name="Kaster A.-K."/>
            <person name="Ovreas L."/>
            <person name="Rohde M."/>
            <person name="Galperin M.Y."/>
            <person name="Jogler C."/>
        </authorList>
    </citation>
    <scope>NUCLEOTIDE SEQUENCE [LARGE SCALE GENOMIC DNA]</scope>
    <source>
        <strain evidence="2 3">ETA_A1</strain>
    </source>
</reference>
<organism evidence="2 3">
    <name type="scientific">Urbifossiella limnaea</name>
    <dbReference type="NCBI Taxonomy" id="2528023"/>
    <lineage>
        <taxon>Bacteria</taxon>
        <taxon>Pseudomonadati</taxon>
        <taxon>Planctomycetota</taxon>
        <taxon>Planctomycetia</taxon>
        <taxon>Gemmatales</taxon>
        <taxon>Gemmataceae</taxon>
        <taxon>Urbifossiella</taxon>
    </lineage>
</organism>
<dbReference type="InterPro" id="IPR004155">
    <property type="entry name" value="PBS_lyase_HEAT"/>
</dbReference>